<reference evidence="2 3" key="1">
    <citation type="submission" date="2024-02" db="EMBL/GenBank/DDBJ databases">
        <title>Distribution and functional of Brevundimonas-related endobacteria within Verticillium dahliae.</title>
        <authorList>
            <person name="Zeng H."/>
        </authorList>
    </citation>
    <scope>NUCLEOTIDE SEQUENCE [LARGE SCALE GENOMIC DNA]</scope>
    <source>
        <strain evidence="2 3">TRM 44200</strain>
    </source>
</reference>
<feature type="region of interest" description="Disordered" evidence="1">
    <location>
        <begin position="73"/>
        <end position="94"/>
    </location>
</feature>
<sequence length="190" mass="20368">MADRNQHPSRDDETRRAVFDQIDLQTAELEIDSSIYNGFAAAIMVKGQPRTVALTREYGDAVQLMALIERGRSPQSTASEAGAAAGEGPPPVRGEIRVIDGNRCRFIERELEGDKWEVIGPATHPAPDALRAAVEALEPFAKGGHHRTMPGLSPSYTVADFGDGVVVTVADFRRAAEAFAALQAEQKGGA</sequence>
<accession>A0ABZ2ICW5</accession>
<keyword evidence="3" id="KW-1185">Reference proteome</keyword>
<evidence type="ECO:0000256" key="1">
    <source>
        <dbReference type="SAM" id="MobiDB-lite"/>
    </source>
</evidence>
<evidence type="ECO:0000313" key="2">
    <source>
        <dbReference type="EMBL" id="WWT54836.1"/>
    </source>
</evidence>
<dbReference type="Proteomes" id="UP001363460">
    <property type="component" value="Chromosome"/>
</dbReference>
<dbReference type="RefSeq" id="WP_338577246.1">
    <property type="nucleotide sequence ID" value="NZ_CP146369.1"/>
</dbReference>
<name>A0ABZ2ICW5_9CAUL</name>
<organism evidence="2 3">
    <name type="scientific">Brevundimonas olei</name>
    <dbReference type="NCBI Taxonomy" id="657642"/>
    <lineage>
        <taxon>Bacteria</taxon>
        <taxon>Pseudomonadati</taxon>
        <taxon>Pseudomonadota</taxon>
        <taxon>Alphaproteobacteria</taxon>
        <taxon>Caulobacterales</taxon>
        <taxon>Caulobacteraceae</taxon>
        <taxon>Brevundimonas</taxon>
    </lineage>
</organism>
<protein>
    <submittedName>
        <fullName evidence="2">Uncharacterized protein</fullName>
    </submittedName>
</protein>
<gene>
    <name evidence="2" type="ORF">V8J38_16545</name>
</gene>
<dbReference type="EMBL" id="CP146369">
    <property type="protein sequence ID" value="WWT54836.1"/>
    <property type="molecule type" value="Genomic_DNA"/>
</dbReference>
<evidence type="ECO:0000313" key="3">
    <source>
        <dbReference type="Proteomes" id="UP001363460"/>
    </source>
</evidence>
<proteinExistence type="predicted"/>